<evidence type="ECO:0000313" key="2">
    <source>
        <dbReference type="Proteomes" id="UP000094070"/>
    </source>
</evidence>
<keyword evidence="2" id="KW-1185">Reference proteome</keyword>
<gene>
    <name evidence="1" type="ORF">A1QC_09600</name>
</gene>
<proteinExistence type="predicted"/>
<name>A0A1E5E1K6_9VIBR</name>
<reference evidence="1 2" key="1">
    <citation type="journal article" date="2012" name="Science">
        <title>Ecological populations of bacteria act as socially cohesive units of antibiotic production and resistance.</title>
        <authorList>
            <person name="Cordero O.X."/>
            <person name="Wildschutte H."/>
            <person name="Kirkup B."/>
            <person name="Proehl S."/>
            <person name="Ngo L."/>
            <person name="Hussain F."/>
            <person name="Le Roux F."/>
            <person name="Mincer T."/>
            <person name="Polz M.F."/>
        </authorList>
    </citation>
    <scope>NUCLEOTIDE SEQUENCE [LARGE SCALE GENOMIC DNA]</scope>
    <source>
        <strain evidence="1 2">1S-45</strain>
    </source>
</reference>
<protein>
    <submittedName>
        <fullName evidence="1">Uncharacterized protein</fullName>
    </submittedName>
</protein>
<dbReference type="AlphaFoldDB" id="A0A1E5E1K6"/>
<dbReference type="Proteomes" id="UP000094070">
    <property type="component" value="Unassembled WGS sequence"/>
</dbReference>
<comment type="caution">
    <text evidence="1">The sequence shown here is derived from an EMBL/GenBank/DDBJ whole genome shotgun (WGS) entry which is preliminary data.</text>
</comment>
<dbReference type="EMBL" id="AJYK02000067">
    <property type="protein sequence ID" value="OEF25149.1"/>
    <property type="molecule type" value="Genomic_DNA"/>
</dbReference>
<sequence>MTLQHITLITSIFFITSCTVSDPTYTRAGTDSTVSSDAYQQCLYQAELATANTGALPPKYNGKINDAVSSGIADGISRGYEQANLIDHCMKIQGYKKSL</sequence>
<accession>A0A1E5E1K6</accession>
<evidence type="ECO:0000313" key="1">
    <source>
        <dbReference type="EMBL" id="OEF25149.1"/>
    </source>
</evidence>
<organism evidence="1 2">
    <name type="scientific">Vibrio rumoiensis 1S-45</name>
    <dbReference type="NCBI Taxonomy" id="1188252"/>
    <lineage>
        <taxon>Bacteria</taxon>
        <taxon>Pseudomonadati</taxon>
        <taxon>Pseudomonadota</taxon>
        <taxon>Gammaproteobacteria</taxon>
        <taxon>Vibrionales</taxon>
        <taxon>Vibrionaceae</taxon>
        <taxon>Vibrio</taxon>
    </lineage>
</organism>